<keyword evidence="4" id="KW-1185">Reference proteome</keyword>
<dbReference type="Proteomes" id="UP000887564">
    <property type="component" value="Unplaced"/>
</dbReference>
<organism evidence="4 5">
    <name type="scientific">Parascaris equorum</name>
    <name type="common">Equine roundworm</name>
    <dbReference type="NCBI Taxonomy" id="6256"/>
    <lineage>
        <taxon>Eukaryota</taxon>
        <taxon>Metazoa</taxon>
        <taxon>Ecdysozoa</taxon>
        <taxon>Nematoda</taxon>
        <taxon>Chromadorea</taxon>
        <taxon>Rhabditida</taxon>
        <taxon>Spirurina</taxon>
        <taxon>Ascaridomorpha</taxon>
        <taxon>Ascaridoidea</taxon>
        <taxon>Ascarididae</taxon>
        <taxon>Parascaris</taxon>
    </lineage>
</organism>
<dbReference type="GO" id="GO:0045087">
    <property type="term" value="P:innate immune response"/>
    <property type="evidence" value="ECO:0007669"/>
    <property type="project" value="TreeGrafter"/>
</dbReference>
<dbReference type="SMART" id="SM00248">
    <property type="entry name" value="ANK"/>
    <property type="match status" value="4"/>
</dbReference>
<dbReference type="AlphaFoldDB" id="A0A914RL22"/>
<proteinExistence type="predicted"/>
<feature type="repeat" description="ANK" evidence="3">
    <location>
        <begin position="29"/>
        <end position="61"/>
    </location>
</feature>
<accession>A0A914RL22</accession>
<dbReference type="PROSITE" id="PS50297">
    <property type="entry name" value="ANK_REP_REGION"/>
    <property type="match status" value="4"/>
</dbReference>
<feature type="repeat" description="ANK" evidence="3">
    <location>
        <begin position="1"/>
        <end position="27"/>
    </location>
</feature>
<dbReference type="GO" id="GO:0005737">
    <property type="term" value="C:cytoplasm"/>
    <property type="evidence" value="ECO:0007669"/>
    <property type="project" value="TreeGrafter"/>
</dbReference>
<sequence>MLAAMNGHAAATKLLLERGSDINAHIETNRNTALTLACFQGRTEVVRLLLEYNANVEHRAKAANGGYVDVGELLLEAGADPNTAPVPTSRDTALTIAADKGHHKFVEMLIHAGAQIDAHNKKGCTALWLACHGGHLETAQTLVKHDADVDARDNRRVSPLIIAFRKGHLVKYMVRHVQQFPSDQECYRFLATVTDKVNFFLLPTQLARQAAEANRAAESLLEILAKE</sequence>
<dbReference type="PROSITE" id="PS50088">
    <property type="entry name" value="ANK_REPEAT"/>
    <property type="match status" value="4"/>
</dbReference>
<dbReference type="PANTHER" id="PTHR23206">
    <property type="entry name" value="MASK PROTEIN"/>
    <property type="match status" value="1"/>
</dbReference>
<dbReference type="PANTHER" id="PTHR23206:SF8">
    <property type="entry name" value="ANKYRIN REPEAT AND KH DOMAIN-CONTAINING 1"/>
    <property type="match status" value="1"/>
</dbReference>
<dbReference type="InterPro" id="IPR051631">
    <property type="entry name" value="Ankyrin-KH/SAM_domain"/>
</dbReference>
<protein>
    <submittedName>
        <fullName evidence="5">Uncharacterized protein</fullName>
    </submittedName>
</protein>
<feature type="repeat" description="ANK" evidence="3">
    <location>
        <begin position="89"/>
        <end position="121"/>
    </location>
</feature>
<dbReference type="Pfam" id="PF12796">
    <property type="entry name" value="Ank_2"/>
    <property type="match status" value="2"/>
</dbReference>
<evidence type="ECO:0000256" key="1">
    <source>
        <dbReference type="ARBA" id="ARBA00022737"/>
    </source>
</evidence>
<evidence type="ECO:0000313" key="5">
    <source>
        <dbReference type="WBParaSite" id="PEQ_0000698601-mRNA-1"/>
    </source>
</evidence>
<evidence type="ECO:0000256" key="3">
    <source>
        <dbReference type="PROSITE-ProRule" id="PRU00023"/>
    </source>
</evidence>
<keyword evidence="1" id="KW-0677">Repeat</keyword>
<keyword evidence="2 3" id="KW-0040">ANK repeat</keyword>
<dbReference type="Gene3D" id="1.25.40.20">
    <property type="entry name" value="Ankyrin repeat-containing domain"/>
    <property type="match status" value="2"/>
</dbReference>
<reference evidence="5" key="1">
    <citation type="submission" date="2022-11" db="UniProtKB">
        <authorList>
            <consortium name="WormBaseParasite"/>
        </authorList>
    </citation>
    <scope>IDENTIFICATION</scope>
</reference>
<dbReference type="InterPro" id="IPR036770">
    <property type="entry name" value="Ankyrin_rpt-contain_sf"/>
</dbReference>
<evidence type="ECO:0000313" key="4">
    <source>
        <dbReference type="Proteomes" id="UP000887564"/>
    </source>
</evidence>
<name>A0A914RL22_PAREQ</name>
<evidence type="ECO:0000256" key="2">
    <source>
        <dbReference type="ARBA" id="ARBA00023043"/>
    </source>
</evidence>
<dbReference type="WBParaSite" id="PEQ_0000698601-mRNA-1">
    <property type="protein sequence ID" value="PEQ_0000698601-mRNA-1"/>
    <property type="gene ID" value="PEQ_0000698601"/>
</dbReference>
<dbReference type="SUPFAM" id="SSF48403">
    <property type="entry name" value="Ankyrin repeat"/>
    <property type="match status" value="1"/>
</dbReference>
<dbReference type="InterPro" id="IPR002110">
    <property type="entry name" value="Ankyrin_rpt"/>
</dbReference>
<feature type="repeat" description="ANK" evidence="3">
    <location>
        <begin position="122"/>
        <end position="154"/>
    </location>
</feature>